<feature type="chain" id="PRO_5007882888" description="Hydrophobin" evidence="1">
    <location>
        <begin position="22"/>
        <end position="93"/>
    </location>
</feature>
<dbReference type="EMBL" id="AZHC01000031">
    <property type="protein sequence ID" value="OAA37223.1"/>
    <property type="molecule type" value="Genomic_DNA"/>
</dbReference>
<dbReference type="Proteomes" id="UP000243498">
    <property type="component" value="Unassembled WGS sequence"/>
</dbReference>
<comment type="caution">
    <text evidence="2">The sequence shown here is derived from an EMBL/GenBank/DDBJ whole genome shotgun (WGS) entry which is preliminary data.</text>
</comment>
<sequence length="93" mass="9432">MLSHLFTVSVFAFSILGSAAALPADESPDTALFKRQCRGMCCDAIVDSVSPGGKIGIGCTPGGVDCGFHGQVNACCIRFTPIGVFSGSAVGCE</sequence>
<gene>
    <name evidence="2" type="ORF">NOR_07239</name>
</gene>
<dbReference type="AlphaFoldDB" id="A0A166YSY2"/>
<organism evidence="2 3">
    <name type="scientific">Metarhizium rileyi (strain RCEF 4871)</name>
    <name type="common">Nomuraea rileyi</name>
    <dbReference type="NCBI Taxonomy" id="1649241"/>
    <lineage>
        <taxon>Eukaryota</taxon>
        <taxon>Fungi</taxon>
        <taxon>Dikarya</taxon>
        <taxon>Ascomycota</taxon>
        <taxon>Pezizomycotina</taxon>
        <taxon>Sordariomycetes</taxon>
        <taxon>Hypocreomycetidae</taxon>
        <taxon>Hypocreales</taxon>
        <taxon>Clavicipitaceae</taxon>
        <taxon>Metarhizium</taxon>
    </lineage>
</organism>
<keyword evidence="1" id="KW-0732">Signal</keyword>
<proteinExistence type="predicted"/>
<evidence type="ECO:0000256" key="1">
    <source>
        <dbReference type="SAM" id="SignalP"/>
    </source>
</evidence>
<feature type="signal peptide" evidence="1">
    <location>
        <begin position="1"/>
        <end position="21"/>
    </location>
</feature>
<keyword evidence="3" id="KW-1185">Reference proteome</keyword>
<reference evidence="2 3" key="1">
    <citation type="journal article" date="2016" name="Genome Biol. Evol.">
        <title>Divergent and convergent evolution of fungal pathogenicity.</title>
        <authorList>
            <person name="Shang Y."/>
            <person name="Xiao G."/>
            <person name="Zheng P."/>
            <person name="Cen K."/>
            <person name="Zhan S."/>
            <person name="Wang C."/>
        </authorList>
    </citation>
    <scope>NUCLEOTIDE SEQUENCE [LARGE SCALE GENOMIC DNA]</scope>
    <source>
        <strain evidence="2 3">RCEF 4871</strain>
    </source>
</reference>
<accession>A0A166YSY2</accession>
<evidence type="ECO:0000313" key="2">
    <source>
        <dbReference type="EMBL" id="OAA37223.1"/>
    </source>
</evidence>
<name>A0A166YSY2_METRR</name>
<evidence type="ECO:0000313" key="3">
    <source>
        <dbReference type="Proteomes" id="UP000243498"/>
    </source>
</evidence>
<protein>
    <recommendedName>
        <fullName evidence="4">Hydrophobin</fullName>
    </recommendedName>
</protein>
<dbReference type="OMA" id="INCHWDE"/>
<evidence type="ECO:0008006" key="4">
    <source>
        <dbReference type="Google" id="ProtNLM"/>
    </source>
</evidence>
<dbReference type="OrthoDB" id="3439550at2759"/>